<evidence type="ECO:0000313" key="11">
    <source>
        <dbReference type="Proteomes" id="UP000436088"/>
    </source>
</evidence>
<dbReference type="EMBL" id="VEPZ02000933">
    <property type="protein sequence ID" value="KAE8710121.1"/>
    <property type="molecule type" value="Genomic_DNA"/>
</dbReference>
<evidence type="ECO:0000256" key="5">
    <source>
        <dbReference type="ARBA" id="ARBA00023034"/>
    </source>
</evidence>
<dbReference type="InterPro" id="IPR011417">
    <property type="entry name" value="ANTH_dom"/>
</dbReference>
<feature type="domain" description="ENTH" evidence="9">
    <location>
        <begin position="23"/>
        <end position="154"/>
    </location>
</feature>
<keyword evidence="5" id="KW-0333">Golgi apparatus</keyword>
<keyword evidence="4" id="KW-0254">Endocytosis</keyword>
<protein>
    <submittedName>
        <fullName evidence="10">Homeobox protein 32</fullName>
    </submittedName>
</protein>
<evidence type="ECO:0000256" key="1">
    <source>
        <dbReference type="ARBA" id="ARBA00004132"/>
    </source>
</evidence>
<keyword evidence="7" id="KW-0168">Coated pit</keyword>
<proteinExistence type="predicted"/>
<dbReference type="Pfam" id="PF07651">
    <property type="entry name" value="ANTH"/>
    <property type="match status" value="2"/>
</dbReference>
<keyword evidence="10" id="KW-0371">Homeobox</keyword>
<dbReference type="InterPro" id="IPR013809">
    <property type="entry name" value="ENTH"/>
</dbReference>
<dbReference type="GO" id="GO:0005794">
    <property type="term" value="C:Golgi apparatus"/>
    <property type="evidence" value="ECO:0007669"/>
    <property type="project" value="UniProtKB-SubCell"/>
</dbReference>
<feature type="domain" description="ENTH" evidence="9">
    <location>
        <begin position="350"/>
        <end position="481"/>
    </location>
</feature>
<dbReference type="GO" id="GO:0005905">
    <property type="term" value="C:clathrin-coated pit"/>
    <property type="evidence" value="ECO:0007669"/>
    <property type="project" value="UniProtKB-SubCell"/>
</dbReference>
<dbReference type="Proteomes" id="UP000436088">
    <property type="component" value="Unassembled WGS sequence"/>
</dbReference>
<dbReference type="PANTHER" id="PTHR22951:SF19">
    <property type="entry name" value="OS08G0467300 PROTEIN"/>
    <property type="match status" value="1"/>
</dbReference>
<dbReference type="SMART" id="SM00273">
    <property type="entry name" value="ENTH"/>
    <property type="match status" value="1"/>
</dbReference>
<dbReference type="PROSITE" id="PS50942">
    <property type="entry name" value="ENTH"/>
    <property type="match status" value="2"/>
</dbReference>
<organism evidence="10 11">
    <name type="scientific">Hibiscus syriacus</name>
    <name type="common">Rose of Sharon</name>
    <dbReference type="NCBI Taxonomy" id="106335"/>
    <lineage>
        <taxon>Eukaryota</taxon>
        <taxon>Viridiplantae</taxon>
        <taxon>Streptophyta</taxon>
        <taxon>Embryophyta</taxon>
        <taxon>Tracheophyta</taxon>
        <taxon>Spermatophyta</taxon>
        <taxon>Magnoliopsida</taxon>
        <taxon>eudicotyledons</taxon>
        <taxon>Gunneridae</taxon>
        <taxon>Pentapetalae</taxon>
        <taxon>rosids</taxon>
        <taxon>malvids</taxon>
        <taxon>Malvales</taxon>
        <taxon>Malvaceae</taxon>
        <taxon>Malvoideae</taxon>
        <taxon>Hibiscus</taxon>
    </lineage>
</organism>
<sequence length="675" mass="78045">MLKRAAACIKDKKSLVFAHFSAKRSHRNHDFEAAIIKATNHDEHDTVKRNAGIDFEWILASPSNIYHFVRALTKRIEKNRSWVVAIKGLMLMHDLVHCKVPAVKRIGRLPFDLSRFRDGHSRLSKTCGFNLFIRQYFTFLNQRGVIWLKEENKNVEDSPLMVQQLLKIRKWQFLLDLLLKIRPRADNMKVPLIFEAMDCLVVEIFDVYSRIHSEIAKVLLEVHSIGKPEAAMALEILRIATKQGEELSRYLEFCKEYGVSKANEFVTVIEIPKESVKELERRIDGVSDKTYKDRMTLGVREDGNAIVEHRETMETLKATVTDRWERITVISSAAGIKDMKSLVVSYFSAGRSNRNHDFDAAIIKATNHDEHDTVKRNAEIVLEWIRASPNNLYHFIRALTKRIEKTRSWVVAIKGLMLMHDLVHCKVSAVKKMGRLPFDLSRFNDGHSRLSKTCGFNLFILQYFEFLDERGAIWLEEEKKNAEDSPLMVHQILKPQKWLLLLDMLLKIRPRADNMKGKPEATMALEILRKAKRQGVKLSRYFKFCKEYGVSKADEIVTVFEIPEEYVKELERRINGVSDMTYKDQMALGVREEDHAIVEPRETTETLKTTTITERWDVFHDDINTNGGNINDDINENNTAADQEAGATLLSDQTLVHIDRDVVKNPFESPEFTSF</sequence>
<dbReference type="GO" id="GO:0006900">
    <property type="term" value="P:vesicle budding from membrane"/>
    <property type="evidence" value="ECO:0007669"/>
    <property type="project" value="TreeGrafter"/>
</dbReference>
<dbReference type="GO" id="GO:0032050">
    <property type="term" value="F:clathrin heavy chain binding"/>
    <property type="evidence" value="ECO:0007669"/>
    <property type="project" value="TreeGrafter"/>
</dbReference>
<dbReference type="InterPro" id="IPR008942">
    <property type="entry name" value="ENTH_VHS"/>
</dbReference>
<keyword evidence="10" id="KW-0238">DNA-binding</keyword>
<dbReference type="SUPFAM" id="SSF48464">
    <property type="entry name" value="ENTH/VHS domain"/>
    <property type="match status" value="2"/>
</dbReference>
<evidence type="ECO:0000256" key="4">
    <source>
        <dbReference type="ARBA" id="ARBA00022583"/>
    </source>
</evidence>
<dbReference type="GO" id="GO:0005546">
    <property type="term" value="F:phosphatidylinositol-4,5-bisphosphate binding"/>
    <property type="evidence" value="ECO:0007669"/>
    <property type="project" value="TreeGrafter"/>
</dbReference>
<keyword evidence="6" id="KW-0472">Membrane</keyword>
<keyword evidence="11" id="KW-1185">Reference proteome</keyword>
<dbReference type="Gene3D" id="1.20.58.150">
    <property type="entry name" value="ANTH domain"/>
    <property type="match status" value="2"/>
</dbReference>
<dbReference type="AlphaFoldDB" id="A0A6A3B0B4"/>
<evidence type="ECO:0000256" key="7">
    <source>
        <dbReference type="ARBA" id="ARBA00023176"/>
    </source>
</evidence>
<dbReference type="CDD" id="cd16987">
    <property type="entry name" value="ANTH_N_AP180_plant"/>
    <property type="match status" value="1"/>
</dbReference>
<dbReference type="GO" id="GO:0000149">
    <property type="term" value="F:SNARE binding"/>
    <property type="evidence" value="ECO:0007669"/>
    <property type="project" value="TreeGrafter"/>
</dbReference>
<dbReference type="InterPro" id="IPR045192">
    <property type="entry name" value="AP180-like"/>
</dbReference>
<accession>A0A6A3B0B4</accession>
<dbReference type="Gene3D" id="1.25.40.90">
    <property type="match status" value="2"/>
</dbReference>
<evidence type="ECO:0000256" key="2">
    <source>
        <dbReference type="ARBA" id="ARBA00004555"/>
    </source>
</evidence>
<dbReference type="GO" id="GO:0048268">
    <property type="term" value="P:clathrin coat assembly"/>
    <property type="evidence" value="ECO:0007669"/>
    <property type="project" value="InterPro"/>
</dbReference>
<dbReference type="InterPro" id="IPR048050">
    <property type="entry name" value="ANTH_N_plant"/>
</dbReference>
<evidence type="ECO:0000259" key="9">
    <source>
        <dbReference type="PROSITE" id="PS50942"/>
    </source>
</evidence>
<comment type="caution">
    <text evidence="10">The sequence shown here is derived from an EMBL/GenBank/DDBJ whole genome shotgun (WGS) entry which is preliminary data.</text>
</comment>
<name>A0A6A3B0B4_HIBSY</name>
<evidence type="ECO:0000256" key="6">
    <source>
        <dbReference type="ARBA" id="ARBA00023136"/>
    </source>
</evidence>
<evidence type="ECO:0000313" key="10">
    <source>
        <dbReference type="EMBL" id="KAE8710121.1"/>
    </source>
</evidence>
<reference evidence="10" key="1">
    <citation type="submission" date="2019-09" db="EMBL/GenBank/DDBJ databases">
        <title>Draft genome information of white flower Hibiscus syriacus.</title>
        <authorList>
            <person name="Kim Y.-M."/>
        </authorList>
    </citation>
    <scope>NUCLEOTIDE SEQUENCE [LARGE SCALE GENOMIC DNA]</scope>
    <source>
        <strain evidence="10">YM2019G1</strain>
    </source>
</reference>
<dbReference type="SUPFAM" id="SSF89009">
    <property type="entry name" value="GAT-like domain"/>
    <property type="match status" value="2"/>
</dbReference>
<comment type="subcellular location">
    <subcellularLocation>
        <location evidence="1">Cytoplasmic vesicle</location>
        <location evidence="1">Clathrin-coated vesicle</location>
    </subcellularLocation>
    <subcellularLocation>
        <location evidence="2">Golgi apparatus</location>
    </subcellularLocation>
    <subcellularLocation>
        <location evidence="3">Membrane</location>
        <location evidence="3">Clathrin-coated pit</location>
    </subcellularLocation>
</comment>
<evidence type="ECO:0000256" key="8">
    <source>
        <dbReference type="ARBA" id="ARBA00023329"/>
    </source>
</evidence>
<dbReference type="GO" id="GO:0072583">
    <property type="term" value="P:clathrin-dependent endocytosis"/>
    <property type="evidence" value="ECO:0007669"/>
    <property type="project" value="InterPro"/>
</dbReference>
<dbReference type="InterPro" id="IPR014712">
    <property type="entry name" value="ANTH_dom_sf"/>
</dbReference>
<keyword evidence="8" id="KW-0968">Cytoplasmic vesicle</keyword>
<dbReference type="GO" id="GO:0005545">
    <property type="term" value="F:1-phosphatidylinositol binding"/>
    <property type="evidence" value="ECO:0007669"/>
    <property type="project" value="InterPro"/>
</dbReference>
<dbReference type="PANTHER" id="PTHR22951">
    <property type="entry name" value="CLATHRIN ASSEMBLY PROTEIN"/>
    <property type="match status" value="1"/>
</dbReference>
<dbReference type="GO" id="GO:0003677">
    <property type="term" value="F:DNA binding"/>
    <property type="evidence" value="ECO:0007669"/>
    <property type="project" value="UniProtKB-KW"/>
</dbReference>
<dbReference type="GO" id="GO:0030136">
    <property type="term" value="C:clathrin-coated vesicle"/>
    <property type="evidence" value="ECO:0007669"/>
    <property type="project" value="UniProtKB-SubCell"/>
</dbReference>
<gene>
    <name evidence="10" type="ORF">F3Y22_tig00110327pilonHSYRG00043</name>
</gene>
<evidence type="ECO:0000256" key="3">
    <source>
        <dbReference type="ARBA" id="ARBA00004600"/>
    </source>
</evidence>